<protein>
    <submittedName>
        <fullName evidence="3">Uncharacterized protein</fullName>
    </submittedName>
</protein>
<reference evidence="3 4" key="1">
    <citation type="submission" date="2019-11" db="EMBL/GenBank/DDBJ databases">
        <authorList>
            <person name="Brisse S."/>
        </authorList>
    </citation>
    <scope>NUCLEOTIDE SEQUENCE [LARGE SCALE GENOMIC DNA]</scope>
    <source>
        <strain evidence="3">FRC0190</strain>
    </source>
</reference>
<dbReference type="EMBL" id="LR738855">
    <property type="protein sequence ID" value="VZH84574.1"/>
    <property type="molecule type" value="Genomic_DNA"/>
</dbReference>
<dbReference type="EMBL" id="JARUHM010000008">
    <property type="protein sequence ID" value="MDT9410446.1"/>
    <property type="molecule type" value="Genomic_DNA"/>
</dbReference>
<dbReference type="KEGG" id="crf:FRC0190_00589"/>
<dbReference type="AlphaFoldDB" id="A0A6I8MAI0"/>
<feature type="transmembrane region" description="Helical" evidence="1">
    <location>
        <begin position="34"/>
        <end position="51"/>
    </location>
</feature>
<organism evidence="3 4">
    <name type="scientific">Corynebacterium rouxii</name>
    <dbReference type="NCBI Taxonomy" id="2719119"/>
    <lineage>
        <taxon>Bacteria</taxon>
        <taxon>Bacillati</taxon>
        <taxon>Actinomycetota</taxon>
        <taxon>Actinomycetes</taxon>
        <taxon>Mycobacteriales</taxon>
        <taxon>Corynebacteriaceae</taxon>
        <taxon>Corynebacterium</taxon>
    </lineage>
</organism>
<gene>
    <name evidence="3" type="ORF">FRC0190_00589</name>
    <name evidence="2" type="ORF">P8T80_03455</name>
</gene>
<evidence type="ECO:0000256" key="1">
    <source>
        <dbReference type="SAM" id="Phobius"/>
    </source>
</evidence>
<proteinExistence type="predicted"/>
<keyword evidence="1" id="KW-1133">Transmembrane helix</keyword>
<accession>A0A6I8MAI0</accession>
<keyword evidence="1" id="KW-0472">Membrane</keyword>
<reference evidence="2 5" key="2">
    <citation type="submission" date="2023-03" db="EMBL/GenBank/DDBJ databases">
        <title>Whole genome sequence of the first Corynebacterium rouxii strains isolated in Brazil: a recent member of Corynebacterium diphtheriae complex.</title>
        <authorList>
            <person name="Vieira V."/>
            <person name="Ramos J.N."/>
            <person name="Araujo M.R.B."/>
            <person name="Baio P.V."/>
            <person name="Sant'Anna L.O."/>
            <person name="Veras J.F.C."/>
            <person name="Vieira E.M.D."/>
            <person name="Sousa M.A.B."/>
            <person name="Camargo C.H."/>
            <person name="Sacchi C.T."/>
            <person name="Campos K.R."/>
            <person name="Santos M.B.N."/>
            <person name="Bokermann S."/>
            <person name="Alvim L.B."/>
            <person name="Santos L.S."/>
            <person name="Mattos-Guaraldi A.L."/>
        </authorList>
    </citation>
    <scope>NUCLEOTIDE SEQUENCE [LARGE SCALE GENOMIC DNA]</scope>
    <source>
        <strain evidence="2 5">70862</strain>
    </source>
</reference>
<name>A0A6I8MAI0_9CORY</name>
<evidence type="ECO:0000313" key="2">
    <source>
        <dbReference type="EMBL" id="MDT9410446.1"/>
    </source>
</evidence>
<sequence>MVMIVAAMTVIVVLVLPGYLWAMGRVPRNARRQLASDMAWGIVVGLVNWILTMSWGNSSQYSPVQVAISGALMVAWVVWCTWRWASILMRAVPAMWGAIAGYAGGWSGMAMPSDVTGLWTVGLVFLILGMTAGLSLVVLIVAVLKLLVVRTRH</sequence>
<feature type="transmembrane region" description="Helical" evidence="1">
    <location>
        <begin position="63"/>
        <end position="82"/>
    </location>
</feature>
<evidence type="ECO:0000313" key="3">
    <source>
        <dbReference type="EMBL" id="VZH84574.1"/>
    </source>
</evidence>
<dbReference type="RefSeq" id="WP_155871761.1">
    <property type="nucleotide sequence ID" value="NZ_CP168248.1"/>
</dbReference>
<evidence type="ECO:0000313" key="4">
    <source>
        <dbReference type="Proteomes" id="UP000423525"/>
    </source>
</evidence>
<dbReference type="Proteomes" id="UP000423525">
    <property type="component" value="Chromosome"/>
</dbReference>
<feature type="transmembrane region" description="Helical" evidence="1">
    <location>
        <begin position="123"/>
        <end position="148"/>
    </location>
</feature>
<keyword evidence="5" id="KW-1185">Reference proteome</keyword>
<dbReference type="Proteomes" id="UP001265983">
    <property type="component" value="Unassembled WGS sequence"/>
</dbReference>
<feature type="transmembrane region" description="Helical" evidence="1">
    <location>
        <begin position="94"/>
        <end position="111"/>
    </location>
</feature>
<keyword evidence="1" id="KW-0812">Transmembrane</keyword>
<evidence type="ECO:0000313" key="5">
    <source>
        <dbReference type="Proteomes" id="UP001265983"/>
    </source>
</evidence>
<feature type="transmembrane region" description="Helical" evidence="1">
    <location>
        <begin position="6"/>
        <end position="22"/>
    </location>
</feature>